<dbReference type="Proteomes" id="UP000193719">
    <property type="component" value="Unassembled WGS sequence"/>
</dbReference>
<dbReference type="PROSITE" id="PS00028">
    <property type="entry name" value="ZINC_FINGER_C2H2_1"/>
    <property type="match status" value="2"/>
</dbReference>
<sequence>MPLQKQASNTMPSRFKQNKPLISRQPLNKNEFRNDNLIINSLNKYNSKSENEMLKKELKLCSQVWMKLSKLPLIRYLEKKHNPNVHLDTKILNEITIIYEKINKEEYIGKDEFYSMIMDIINKFGLICKPTAQVYSDYTNLKVLFNSEWNKCLNILKLNKDIITSPDNKIDKLICTLCNEEFKTKKELKIHLKTCLINEQKVSIKDEDTDNSLTPSIKNKSVISHSSLSSPIPNIKYKYEKKDLQKSEKKELSISYKYYSRFFKPDFKMEDIKIGEVIDCPFNNCQNSSNSIAKLITHIMTNHQDKLTVISDYYCSICGKRLPDITTQLIHCVEHQYNKRRKIFSKDHTTSIFSSTTSLLNPLGTIQNPFIPINSTLPIPSSNTKSLSTKSLKLKRKYPFSIQDCNKLPINDGKIKEKENNLFPLTPSSTSSLSQTLTSPVKFNEKQLKENNTSLNISFKVKEGEKVKKLKTKDKEYNTLSEKSSDKLNKNISEKIQLQLGQSSDNTLQLKNTTSKTIDYKVLDGEKSSIKNISSQIFSPVDQKLSYKHTKESLLSSSSQSNKNKNSPNVSYTRLKSRIPCVVESCKKTYKNIKGLKTHISRYHPEVNVNIEELIESYKIHSEQEEIKKSNKVQNNVSIVLSSPKSTNMNNSSILLSEDKNNSLLKIPSNEMNIVDKPLTEDLINNLTKEKILNKESKVDKKVKPTSKVDNNSMDIDTQIDDLNNMNSEASLPSSNSLNLLQEYLKNDNDNSNYNYNNHTNIFSFLGNNINMSYYLQNPLLFNNTLSDLTKNDSNLKKNTSLLSDLTKSELIPESLSTQFSKNNEMLSNNLLFNLLCNNMNNQSLSLNSSLNSNHNLLNVPYNIFSMHNQNERAVNSLNNTLLQYLTNNNNLNNNINLNNTDRVTTNSESQSNSTSPNDSILTKENQNKVITTATINDEMVIDKLDLQKNNSGTNVDNKFLNNFFLKNNASTSNLGLLNLNPSTSDTKSSLDILSNNIIPTSDLKALKSEILQKENERKQ</sequence>
<protein>
    <recommendedName>
        <fullName evidence="2">C2H2-type domain-containing protein</fullName>
    </recommendedName>
</protein>
<organism evidence="3 4">
    <name type="scientific">Piromyces finnis</name>
    <dbReference type="NCBI Taxonomy" id="1754191"/>
    <lineage>
        <taxon>Eukaryota</taxon>
        <taxon>Fungi</taxon>
        <taxon>Fungi incertae sedis</taxon>
        <taxon>Chytridiomycota</taxon>
        <taxon>Chytridiomycota incertae sedis</taxon>
        <taxon>Neocallimastigomycetes</taxon>
        <taxon>Neocallimastigales</taxon>
        <taxon>Neocallimastigaceae</taxon>
        <taxon>Piromyces</taxon>
    </lineage>
</organism>
<evidence type="ECO:0000313" key="3">
    <source>
        <dbReference type="EMBL" id="ORX55453.1"/>
    </source>
</evidence>
<evidence type="ECO:0000256" key="1">
    <source>
        <dbReference type="SAM" id="MobiDB-lite"/>
    </source>
</evidence>
<dbReference type="EMBL" id="MCFH01000009">
    <property type="protein sequence ID" value="ORX55453.1"/>
    <property type="molecule type" value="Genomic_DNA"/>
</dbReference>
<evidence type="ECO:0000313" key="4">
    <source>
        <dbReference type="Proteomes" id="UP000193719"/>
    </source>
</evidence>
<feature type="compositionally biased region" description="Low complexity" evidence="1">
    <location>
        <begin position="553"/>
        <end position="571"/>
    </location>
</feature>
<feature type="region of interest" description="Disordered" evidence="1">
    <location>
        <begin position="552"/>
        <end position="571"/>
    </location>
</feature>
<dbReference type="STRING" id="1754191.A0A1Y1VHA0"/>
<feature type="compositionally biased region" description="Low complexity" evidence="1">
    <location>
        <begin position="900"/>
        <end position="920"/>
    </location>
</feature>
<gene>
    <name evidence="3" type="ORF">BCR36DRAFT_321600</name>
</gene>
<feature type="region of interest" description="Disordered" evidence="1">
    <location>
        <begin position="900"/>
        <end position="922"/>
    </location>
</feature>
<name>A0A1Y1VHA0_9FUNG</name>
<proteinExistence type="predicted"/>
<feature type="region of interest" description="Disordered" evidence="1">
    <location>
        <begin position="1"/>
        <end position="26"/>
    </location>
</feature>
<reference evidence="3 4" key="2">
    <citation type="submission" date="2016-08" db="EMBL/GenBank/DDBJ databases">
        <title>Pervasive Adenine N6-methylation of Active Genes in Fungi.</title>
        <authorList>
            <consortium name="DOE Joint Genome Institute"/>
            <person name="Mondo S.J."/>
            <person name="Dannebaum R.O."/>
            <person name="Kuo R.C."/>
            <person name="Labutti K."/>
            <person name="Haridas S."/>
            <person name="Kuo A."/>
            <person name="Salamov A."/>
            <person name="Ahrendt S.R."/>
            <person name="Lipzen A."/>
            <person name="Sullivan W."/>
            <person name="Andreopoulos W.B."/>
            <person name="Clum A."/>
            <person name="Lindquist E."/>
            <person name="Daum C."/>
            <person name="Ramamoorthy G.K."/>
            <person name="Gryganskyi A."/>
            <person name="Culley D."/>
            <person name="Magnuson J.K."/>
            <person name="James T.Y."/>
            <person name="O'Malley M.A."/>
            <person name="Stajich J.E."/>
            <person name="Spatafora J.W."/>
            <person name="Visel A."/>
            <person name="Grigoriev I.V."/>
        </authorList>
    </citation>
    <scope>NUCLEOTIDE SEQUENCE [LARGE SCALE GENOMIC DNA]</scope>
    <source>
        <strain evidence="4">finn</strain>
    </source>
</reference>
<evidence type="ECO:0000259" key="2">
    <source>
        <dbReference type="PROSITE" id="PS00028"/>
    </source>
</evidence>
<dbReference type="OrthoDB" id="4748970at2759"/>
<feature type="domain" description="C2H2-type" evidence="2">
    <location>
        <begin position="315"/>
        <end position="335"/>
    </location>
</feature>
<accession>A0A1Y1VHA0</accession>
<keyword evidence="4" id="KW-1185">Reference proteome</keyword>
<feature type="domain" description="C2H2-type" evidence="2">
    <location>
        <begin position="581"/>
        <end position="604"/>
    </location>
</feature>
<feature type="compositionally biased region" description="Polar residues" evidence="1">
    <location>
        <begin position="1"/>
        <end position="12"/>
    </location>
</feature>
<dbReference type="AlphaFoldDB" id="A0A1Y1VHA0"/>
<comment type="caution">
    <text evidence="3">The sequence shown here is derived from an EMBL/GenBank/DDBJ whole genome shotgun (WGS) entry which is preliminary data.</text>
</comment>
<reference evidence="3 4" key="1">
    <citation type="submission" date="2016-08" db="EMBL/GenBank/DDBJ databases">
        <title>Genomes of anaerobic fungi encode conserved fungal cellulosomes for biomass hydrolysis.</title>
        <authorList>
            <consortium name="DOE Joint Genome Institute"/>
            <person name="Haitjema C.H."/>
            <person name="Gilmore S.P."/>
            <person name="Henske J.K."/>
            <person name="Solomon K.V."/>
            <person name="De Groot R."/>
            <person name="Kuo A."/>
            <person name="Mondo S.J."/>
            <person name="Salamov A.A."/>
            <person name="Labutti K."/>
            <person name="Zhao Z."/>
            <person name="Chiniquy J."/>
            <person name="Barry K."/>
            <person name="Brewer H.M."/>
            <person name="Purvine S.O."/>
            <person name="Wright A.T."/>
            <person name="Boxma B."/>
            <person name="Van Alen T."/>
            <person name="Hackstein J.H."/>
            <person name="Baker S.E."/>
            <person name="Grigoriev I.V."/>
            <person name="O'Malley M.A."/>
        </authorList>
    </citation>
    <scope>NUCLEOTIDE SEQUENCE [LARGE SCALE GENOMIC DNA]</scope>
    <source>
        <strain evidence="4">finn</strain>
    </source>
</reference>
<dbReference type="SMART" id="SM00355">
    <property type="entry name" value="ZnF_C2H2"/>
    <property type="match status" value="4"/>
</dbReference>
<dbReference type="InterPro" id="IPR013087">
    <property type="entry name" value="Znf_C2H2_type"/>
</dbReference>